<accession>A0A914MA62</accession>
<dbReference type="WBParaSite" id="Minc3s01373g23249">
    <property type="protein sequence ID" value="Minc3s01373g23249"/>
    <property type="gene ID" value="Minc3s01373g23249"/>
</dbReference>
<feature type="region of interest" description="Disordered" evidence="10">
    <location>
        <begin position="736"/>
        <end position="756"/>
    </location>
</feature>
<feature type="compositionally biased region" description="Low complexity" evidence="10">
    <location>
        <begin position="982"/>
        <end position="992"/>
    </location>
</feature>
<evidence type="ECO:0000256" key="4">
    <source>
        <dbReference type="ARBA" id="ARBA00023040"/>
    </source>
</evidence>
<feature type="coiled-coil region" evidence="9">
    <location>
        <begin position="1019"/>
        <end position="1070"/>
    </location>
</feature>
<dbReference type="InterPro" id="IPR002455">
    <property type="entry name" value="GPCR3_GABA-B"/>
</dbReference>
<evidence type="ECO:0000256" key="3">
    <source>
        <dbReference type="ARBA" id="ARBA00022989"/>
    </source>
</evidence>
<feature type="transmembrane region" description="Helical" evidence="11">
    <location>
        <begin position="477"/>
        <end position="496"/>
    </location>
</feature>
<keyword evidence="3 11" id="KW-1133">Transmembrane helix</keyword>
<dbReference type="InterPro" id="IPR001828">
    <property type="entry name" value="ANF_lig-bd_rcpt"/>
</dbReference>
<reference evidence="14" key="1">
    <citation type="submission" date="2022-11" db="UniProtKB">
        <authorList>
            <consortium name="WormBaseParasite"/>
        </authorList>
    </citation>
    <scope>IDENTIFICATION</scope>
</reference>
<organism evidence="13 14">
    <name type="scientific">Meloidogyne incognita</name>
    <name type="common">Southern root-knot nematode worm</name>
    <name type="synonym">Oxyuris incognita</name>
    <dbReference type="NCBI Taxonomy" id="6306"/>
    <lineage>
        <taxon>Eukaryota</taxon>
        <taxon>Metazoa</taxon>
        <taxon>Ecdysozoa</taxon>
        <taxon>Nematoda</taxon>
        <taxon>Chromadorea</taxon>
        <taxon>Rhabditida</taxon>
        <taxon>Tylenchina</taxon>
        <taxon>Tylenchomorpha</taxon>
        <taxon>Tylenchoidea</taxon>
        <taxon>Meloidogynidae</taxon>
        <taxon>Meloidogyninae</taxon>
        <taxon>Meloidogyne</taxon>
        <taxon>Meloidogyne incognita group</taxon>
    </lineage>
</organism>
<dbReference type="PROSITE" id="PS50259">
    <property type="entry name" value="G_PROTEIN_RECEP_F3_4"/>
    <property type="match status" value="2"/>
</dbReference>
<dbReference type="InterPro" id="IPR017978">
    <property type="entry name" value="GPCR_3_C"/>
</dbReference>
<dbReference type="SUPFAM" id="SSF53822">
    <property type="entry name" value="Periplasmic binding protein-like I"/>
    <property type="match status" value="1"/>
</dbReference>
<evidence type="ECO:0000313" key="14">
    <source>
        <dbReference type="WBParaSite" id="Minc3s01373g23249"/>
    </source>
</evidence>
<evidence type="ECO:0000256" key="11">
    <source>
        <dbReference type="SAM" id="Phobius"/>
    </source>
</evidence>
<feature type="region of interest" description="Disordered" evidence="10">
    <location>
        <begin position="975"/>
        <end position="996"/>
    </location>
</feature>
<keyword evidence="8" id="KW-0807">Transducer</keyword>
<keyword evidence="9" id="KW-0175">Coiled coil</keyword>
<keyword evidence="4" id="KW-0297">G-protein coupled receptor</keyword>
<feature type="transmembrane region" description="Helical" evidence="11">
    <location>
        <begin position="556"/>
        <end position="577"/>
    </location>
</feature>
<dbReference type="Proteomes" id="UP000887563">
    <property type="component" value="Unplaced"/>
</dbReference>
<evidence type="ECO:0000256" key="7">
    <source>
        <dbReference type="ARBA" id="ARBA00023180"/>
    </source>
</evidence>
<evidence type="ECO:0000313" key="13">
    <source>
        <dbReference type="Proteomes" id="UP000887563"/>
    </source>
</evidence>
<feature type="transmembrane region" description="Helical" evidence="11">
    <location>
        <begin position="516"/>
        <end position="535"/>
    </location>
</feature>
<dbReference type="CDD" id="cd06366">
    <property type="entry name" value="PBP1_GABAb_receptor"/>
    <property type="match status" value="1"/>
</dbReference>
<dbReference type="Pfam" id="PF00003">
    <property type="entry name" value="7tm_3"/>
    <property type="match status" value="2"/>
</dbReference>
<feature type="transmembrane region" description="Helical" evidence="11">
    <location>
        <begin position="915"/>
        <end position="936"/>
    </location>
</feature>
<keyword evidence="7" id="KW-0325">Glycoprotein</keyword>
<evidence type="ECO:0000256" key="8">
    <source>
        <dbReference type="ARBA" id="ARBA00023224"/>
    </source>
</evidence>
<keyword evidence="6" id="KW-0675">Receptor</keyword>
<feature type="compositionally biased region" description="Low complexity" evidence="10">
    <location>
        <begin position="742"/>
        <end position="752"/>
    </location>
</feature>
<keyword evidence="5 11" id="KW-0472">Membrane</keyword>
<dbReference type="GO" id="GO:0038039">
    <property type="term" value="C:G protein-coupled receptor heterodimeric complex"/>
    <property type="evidence" value="ECO:0007669"/>
    <property type="project" value="TreeGrafter"/>
</dbReference>
<dbReference type="GO" id="GO:0007214">
    <property type="term" value="P:gamma-aminobutyric acid signaling pathway"/>
    <property type="evidence" value="ECO:0007669"/>
    <property type="project" value="TreeGrafter"/>
</dbReference>
<feature type="transmembrane region" description="Helical" evidence="11">
    <location>
        <begin position="676"/>
        <end position="697"/>
    </location>
</feature>
<keyword evidence="2 11" id="KW-0812">Transmembrane</keyword>
<dbReference type="Pfam" id="PF01094">
    <property type="entry name" value="ANF_receptor"/>
    <property type="match status" value="1"/>
</dbReference>
<feature type="transmembrane region" description="Helical" evidence="11">
    <location>
        <begin position="647"/>
        <end position="670"/>
    </location>
</feature>
<dbReference type="PANTHER" id="PTHR10519:SF74">
    <property type="entry name" value="GAMMA-AMINOBUTYRIC ACID TYPE B RECEPTOR SUBUNIT 2"/>
    <property type="match status" value="1"/>
</dbReference>
<feature type="transmembrane region" description="Helical" evidence="11">
    <location>
        <begin position="886"/>
        <end position="909"/>
    </location>
</feature>
<protein>
    <submittedName>
        <fullName evidence="14">G-protein coupled receptors family 3 profile domain-containing protein</fullName>
    </submittedName>
</protein>
<evidence type="ECO:0000256" key="10">
    <source>
        <dbReference type="SAM" id="MobiDB-lite"/>
    </source>
</evidence>
<dbReference type="Gene3D" id="3.40.50.2300">
    <property type="match status" value="2"/>
</dbReference>
<proteinExistence type="predicted"/>
<evidence type="ECO:0000256" key="6">
    <source>
        <dbReference type="ARBA" id="ARBA00023170"/>
    </source>
</evidence>
<evidence type="ECO:0000256" key="1">
    <source>
        <dbReference type="ARBA" id="ARBA00004141"/>
    </source>
</evidence>
<feature type="domain" description="G-protein coupled receptors family 3 profile" evidence="12">
    <location>
        <begin position="440"/>
        <end position="719"/>
    </location>
</feature>
<dbReference type="AlphaFoldDB" id="A0A914MA62"/>
<evidence type="ECO:0000256" key="9">
    <source>
        <dbReference type="SAM" id="Coils"/>
    </source>
</evidence>
<name>A0A914MA62_MELIC</name>
<keyword evidence="13" id="KW-1185">Reference proteome</keyword>
<dbReference type="PANTHER" id="PTHR10519">
    <property type="entry name" value="GABA-B RECEPTOR"/>
    <property type="match status" value="1"/>
</dbReference>
<evidence type="ECO:0000256" key="5">
    <source>
        <dbReference type="ARBA" id="ARBA00023136"/>
    </source>
</evidence>
<feature type="domain" description="G-protein coupled receptors family 3 profile" evidence="12">
    <location>
        <begin position="796"/>
        <end position="958"/>
    </location>
</feature>
<dbReference type="PRINTS" id="PR01177">
    <property type="entry name" value="GABAB1RECPTR"/>
</dbReference>
<dbReference type="GO" id="GO:0004965">
    <property type="term" value="F:G protein-coupled GABA receptor activity"/>
    <property type="evidence" value="ECO:0007669"/>
    <property type="project" value="InterPro"/>
</dbReference>
<feature type="transmembrane region" description="Helical" evidence="11">
    <location>
        <begin position="795"/>
        <end position="816"/>
    </location>
</feature>
<evidence type="ECO:0000256" key="2">
    <source>
        <dbReference type="ARBA" id="ARBA00022692"/>
    </source>
</evidence>
<evidence type="ECO:0000259" key="12">
    <source>
        <dbReference type="PROSITE" id="PS50259"/>
    </source>
</evidence>
<sequence>MGTNFVRKILADKNLRTFSKLQKKVFNSSPLALASHCLQLAPKDTACKTSLGMKALFDLMGPQESGGKVIALFGDICTDVNEPVAMAAKSWNIVHLSFTETHAKFGTADSKELYPSFFRIAPGDLNFNRARKELIKAFGWRRVGSIKQSDHSSLALAHERLTTKLELGGVQVVYTASLSGESNDQAIEAELDELKHRDVHIFIADLSRSLALRVFCVAFRLGLYGNNFAWILPGFKISPDGTINNFWWQNNYLNIQTNCSLEEIEEVLTGHFALDQALIRPYEKGKEEILANGKTPTQILEEFHQNCLQEYGSNTECQTDSLAHSSYAYDGILALGLALNKSLILKKGEEEEEFEIDKKLFVSKMRKTDFEGLSGRVRFDDKGERLGLVQIQQLINGSYSIIGFLDNAEGRFQLSKDIDWIPPADSTLLLRRREYVSALLLIIMCSLAFAGICLALIFLIVNIKFRNHRFIKMSSPNMNNLIICGSLCAYLTIFLLSVDTRMVSIRRFEQFCYAKVWILCFGFTLAFGSMFSKTWRVHSIFTNIRRDKKAIKDSKLYLIVACLLAMDGAVLLLWALISPFRLSLAERGQFREENMLIIPELEHCESSHSVVFQLVFAITKGLLMLFGCFLAWETRAVNVPALNDSKYIGIAVYAIVVMCAVGLALALILQDHLNEAFGLISIFIIFGTTLTLCLVFVPKIVELWKTPKNACEQQKHQRKGMMKSVVGGRNSLINSKRSAGGTTTTKTHSTTTQEEFPPEEMLRRSGLLEVENLRLHQTLVENIRRDKKAIKDSKLYLIVACLLAMDGAVLLLWALISPFRLSLAERGQFREENMLIIPELEHCESSHSVVFQLVFAITKGLLMLFGCFLAWETRAVNVPALNDSKYIGIAVYAIVVMCAVGLALALILQDHLNEAFGLISIFIIFGTTLTLCLVFVPKIVELWKTPKNACEQQKNQRKGMMKSVVGGKNNSLINSKRSAGGTTTTKTNSTTTQEGLHRQLSLISPEEMLRRSGLLEVENLRLHQTLVEKSNQLKELLEKVKELAEQLGEIEDEKILIEEKQQQQKNIKKSPIHLGIPQEEEEDNENTKRRLSARTLTAVVQQFRLRRTKTSSCLE</sequence>
<dbReference type="InterPro" id="IPR028082">
    <property type="entry name" value="Peripla_BP_I"/>
</dbReference>
<feature type="transmembrane region" description="Helical" evidence="11">
    <location>
        <begin position="610"/>
        <end position="632"/>
    </location>
</feature>
<comment type="subcellular location">
    <subcellularLocation>
        <location evidence="1">Membrane</location>
        <topology evidence="1">Multi-pass membrane protein</topology>
    </subcellularLocation>
</comment>
<feature type="transmembrane region" description="Helical" evidence="11">
    <location>
        <begin position="435"/>
        <end position="465"/>
    </location>
</feature>
<dbReference type="PRINTS" id="PR01176">
    <property type="entry name" value="GABABRECEPTR"/>
</dbReference>
<feature type="transmembrane region" description="Helical" evidence="11">
    <location>
        <begin position="849"/>
        <end position="871"/>
    </location>
</feature>